<evidence type="ECO:0000313" key="3">
    <source>
        <dbReference type="Proteomes" id="UP000621859"/>
    </source>
</evidence>
<comment type="caution">
    <text evidence="2">The sequence shown here is derived from an EMBL/GenBank/DDBJ whole genome shotgun (WGS) entry which is preliminary data.</text>
</comment>
<keyword evidence="3" id="KW-1185">Reference proteome</keyword>
<dbReference type="Proteomes" id="UP000621859">
    <property type="component" value="Unassembled WGS sequence"/>
</dbReference>
<reference evidence="3" key="1">
    <citation type="journal article" date="2019" name="Int. J. Syst. Evol. Microbiol.">
        <title>The Global Catalogue of Microorganisms (GCM) 10K type strain sequencing project: providing services to taxonomists for standard genome sequencing and annotation.</title>
        <authorList>
            <consortium name="The Broad Institute Genomics Platform"/>
            <consortium name="The Broad Institute Genome Sequencing Center for Infectious Disease"/>
            <person name="Wu L."/>
            <person name="Ma J."/>
        </authorList>
    </citation>
    <scope>NUCLEOTIDE SEQUENCE [LARGE SCALE GENOMIC DNA]</scope>
    <source>
        <strain evidence="3">CGMCC 1.8860</strain>
    </source>
</reference>
<accession>A0ABQ2PHA4</accession>
<feature type="transmembrane region" description="Helical" evidence="1">
    <location>
        <begin position="6"/>
        <end position="24"/>
    </location>
</feature>
<proteinExistence type="predicted"/>
<keyword evidence="1" id="KW-0812">Transmembrane</keyword>
<keyword evidence="1" id="KW-0472">Membrane</keyword>
<gene>
    <name evidence="2" type="ORF">GCM10010971_05120</name>
</gene>
<name>A0ABQ2PHA4_9NEIS</name>
<evidence type="ECO:0000313" key="2">
    <source>
        <dbReference type="EMBL" id="GGP24693.1"/>
    </source>
</evidence>
<organism evidence="2 3">
    <name type="scientific">Silvimonas amylolytica</name>
    <dbReference type="NCBI Taxonomy" id="449663"/>
    <lineage>
        <taxon>Bacteria</taxon>
        <taxon>Pseudomonadati</taxon>
        <taxon>Pseudomonadota</taxon>
        <taxon>Betaproteobacteria</taxon>
        <taxon>Neisseriales</taxon>
        <taxon>Chitinibacteraceae</taxon>
        <taxon>Silvimonas</taxon>
    </lineage>
</organism>
<dbReference type="EMBL" id="BMLY01000001">
    <property type="protein sequence ID" value="GGP24693.1"/>
    <property type="molecule type" value="Genomic_DNA"/>
</dbReference>
<protein>
    <submittedName>
        <fullName evidence="2">Uncharacterized protein</fullName>
    </submittedName>
</protein>
<sequence>MGYVEVALGASLVGAAVGGIFMFLMPAKKCQECQADLPRFISLAERRRLGVPMGGCACQQCKTIYDATGKKVSAG</sequence>
<keyword evidence="1" id="KW-1133">Transmembrane helix</keyword>
<evidence type="ECO:0000256" key="1">
    <source>
        <dbReference type="SAM" id="Phobius"/>
    </source>
</evidence>